<reference evidence="1" key="1">
    <citation type="submission" date="2021-03" db="EMBL/GenBank/DDBJ databases">
        <authorList>
            <consortium name="DOE Joint Genome Institute"/>
            <person name="Ahrendt S."/>
            <person name="Looney B.P."/>
            <person name="Miyauchi S."/>
            <person name="Morin E."/>
            <person name="Drula E."/>
            <person name="Courty P.E."/>
            <person name="Chicoki N."/>
            <person name="Fauchery L."/>
            <person name="Kohler A."/>
            <person name="Kuo A."/>
            <person name="Labutti K."/>
            <person name="Pangilinan J."/>
            <person name="Lipzen A."/>
            <person name="Riley R."/>
            <person name="Andreopoulos W."/>
            <person name="He G."/>
            <person name="Johnson J."/>
            <person name="Barry K.W."/>
            <person name="Grigoriev I.V."/>
            <person name="Nagy L."/>
            <person name="Hibbett D."/>
            <person name="Henrissat B."/>
            <person name="Matheny P.B."/>
            <person name="Labbe J."/>
            <person name="Martin F."/>
        </authorList>
    </citation>
    <scope>NUCLEOTIDE SEQUENCE</scope>
    <source>
        <strain evidence="1">HHB10654</strain>
    </source>
</reference>
<gene>
    <name evidence="1" type="ORF">BV25DRAFT_1003551</name>
</gene>
<name>A0ACB8SW10_9AGAM</name>
<dbReference type="EMBL" id="MU277222">
    <property type="protein sequence ID" value="KAI0060016.1"/>
    <property type="molecule type" value="Genomic_DNA"/>
</dbReference>
<sequence length="249" mass="25887">MQAKLFSWAVFVFASLPCTLASFYVINPTTDTVCHAGQPCTVQWLDDGEQPTLQSIAACTVALYSGDQHLLQQIEPVDVSVTHSLTFTPNAQAGPNSNTYYVGFTSTTLKSANSSQQYQGFTPTFSIDGMTGSFDTAIPSLTSSIPIPASVSQHTQIPVSTVSISGSATVPVSSTKSTSSSKPPSTSSQASTSGLSRLSSSAASSTSPISATPTPPATTAPSNAACPTQLSRPVFFFVAIAALIYPIWL</sequence>
<reference evidence="1" key="2">
    <citation type="journal article" date="2022" name="New Phytol.">
        <title>Evolutionary transition to the ectomycorrhizal habit in the genomes of a hyperdiverse lineage of mushroom-forming fungi.</title>
        <authorList>
            <person name="Looney B."/>
            <person name="Miyauchi S."/>
            <person name="Morin E."/>
            <person name="Drula E."/>
            <person name="Courty P.E."/>
            <person name="Kohler A."/>
            <person name="Kuo A."/>
            <person name="LaButti K."/>
            <person name="Pangilinan J."/>
            <person name="Lipzen A."/>
            <person name="Riley R."/>
            <person name="Andreopoulos W."/>
            <person name="He G."/>
            <person name="Johnson J."/>
            <person name="Nolan M."/>
            <person name="Tritt A."/>
            <person name="Barry K.W."/>
            <person name="Grigoriev I.V."/>
            <person name="Nagy L.G."/>
            <person name="Hibbett D."/>
            <person name="Henrissat B."/>
            <person name="Matheny P.B."/>
            <person name="Labbe J."/>
            <person name="Martin F.M."/>
        </authorList>
    </citation>
    <scope>NUCLEOTIDE SEQUENCE</scope>
    <source>
        <strain evidence="1">HHB10654</strain>
    </source>
</reference>
<comment type="caution">
    <text evidence="1">The sequence shown here is derived from an EMBL/GenBank/DDBJ whole genome shotgun (WGS) entry which is preliminary data.</text>
</comment>
<proteinExistence type="predicted"/>
<evidence type="ECO:0000313" key="2">
    <source>
        <dbReference type="Proteomes" id="UP000814140"/>
    </source>
</evidence>
<dbReference type="Proteomes" id="UP000814140">
    <property type="component" value="Unassembled WGS sequence"/>
</dbReference>
<organism evidence="1 2">
    <name type="scientific">Artomyces pyxidatus</name>
    <dbReference type="NCBI Taxonomy" id="48021"/>
    <lineage>
        <taxon>Eukaryota</taxon>
        <taxon>Fungi</taxon>
        <taxon>Dikarya</taxon>
        <taxon>Basidiomycota</taxon>
        <taxon>Agaricomycotina</taxon>
        <taxon>Agaricomycetes</taxon>
        <taxon>Russulales</taxon>
        <taxon>Auriscalpiaceae</taxon>
        <taxon>Artomyces</taxon>
    </lineage>
</organism>
<accession>A0ACB8SW10</accession>
<evidence type="ECO:0000313" key="1">
    <source>
        <dbReference type="EMBL" id="KAI0060016.1"/>
    </source>
</evidence>
<protein>
    <submittedName>
        <fullName evidence="1">Uncharacterized protein</fullName>
    </submittedName>
</protein>
<keyword evidence="2" id="KW-1185">Reference proteome</keyword>